<keyword evidence="1" id="KW-0812">Transmembrane</keyword>
<feature type="transmembrane region" description="Helical" evidence="1">
    <location>
        <begin position="16"/>
        <end position="37"/>
    </location>
</feature>
<dbReference type="EMBL" id="JBHEZZ010000003">
    <property type="protein sequence ID" value="MFC1401016.1"/>
    <property type="molecule type" value="Genomic_DNA"/>
</dbReference>
<reference evidence="2 3" key="1">
    <citation type="submission" date="2024-09" db="EMBL/GenBank/DDBJ databases">
        <authorList>
            <person name="Lee S.D."/>
        </authorList>
    </citation>
    <scope>NUCLEOTIDE SEQUENCE [LARGE SCALE GENOMIC DNA]</scope>
    <source>
        <strain evidence="2 3">N1-5</strain>
    </source>
</reference>
<organism evidence="2 3">
    <name type="scientific">Streptacidiphilus cavernicola</name>
    <dbReference type="NCBI Taxonomy" id="3342716"/>
    <lineage>
        <taxon>Bacteria</taxon>
        <taxon>Bacillati</taxon>
        <taxon>Actinomycetota</taxon>
        <taxon>Actinomycetes</taxon>
        <taxon>Kitasatosporales</taxon>
        <taxon>Streptomycetaceae</taxon>
        <taxon>Streptacidiphilus</taxon>
    </lineage>
</organism>
<name>A0ABV6UHT8_9ACTN</name>
<evidence type="ECO:0000256" key="1">
    <source>
        <dbReference type="SAM" id="Phobius"/>
    </source>
</evidence>
<gene>
    <name evidence="2" type="ORF">ACEZDJ_06930</name>
</gene>
<keyword evidence="1" id="KW-1133">Transmembrane helix</keyword>
<keyword evidence="3" id="KW-1185">Reference proteome</keyword>
<comment type="caution">
    <text evidence="2">The sequence shown here is derived from an EMBL/GenBank/DDBJ whole genome shotgun (WGS) entry which is preliminary data.</text>
</comment>
<evidence type="ECO:0000313" key="2">
    <source>
        <dbReference type="EMBL" id="MFC1401016.1"/>
    </source>
</evidence>
<protein>
    <submittedName>
        <fullName evidence="2">Uncharacterized protein</fullName>
    </submittedName>
</protein>
<dbReference type="Proteomes" id="UP001592528">
    <property type="component" value="Unassembled WGS sequence"/>
</dbReference>
<sequence length="48" mass="5017">MPQDEAVELLSPEEPLLAVVVAELLHPAAVSASAVAAKRAEAPRIREA</sequence>
<keyword evidence="1" id="KW-0472">Membrane</keyword>
<evidence type="ECO:0000313" key="3">
    <source>
        <dbReference type="Proteomes" id="UP001592528"/>
    </source>
</evidence>
<accession>A0ABV6UHT8</accession>
<dbReference type="RefSeq" id="WP_198037353.1">
    <property type="nucleotide sequence ID" value="NZ_JBHEZZ010000003.1"/>
</dbReference>
<proteinExistence type="predicted"/>